<comment type="subcellular location">
    <subcellularLocation>
        <location evidence="1">Membrane</location>
    </subcellularLocation>
</comment>
<feature type="domain" description="Amino acid transporter transmembrane" evidence="7">
    <location>
        <begin position="107"/>
        <end position="197"/>
    </location>
</feature>
<keyword evidence="9" id="KW-1185">Reference proteome</keyword>
<accession>A0A8H8A2A2</accession>
<name>A0A8H8A2A2_9FUNG</name>
<dbReference type="AlphaFoldDB" id="A0A8H8A2A2"/>
<dbReference type="Pfam" id="PF01490">
    <property type="entry name" value="Aa_trans"/>
    <property type="match status" value="1"/>
</dbReference>
<evidence type="ECO:0000313" key="9">
    <source>
        <dbReference type="Proteomes" id="UP000673691"/>
    </source>
</evidence>
<feature type="transmembrane region" description="Helical" evidence="5">
    <location>
        <begin position="143"/>
        <end position="167"/>
    </location>
</feature>
<keyword evidence="4 5" id="KW-0472">Membrane</keyword>
<gene>
    <name evidence="8" type="ORF">BJ554DRAFT_4642</name>
</gene>
<evidence type="ECO:0000256" key="1">
    <source>
        <dbReference type="ARBA" id="ARBA00004370"/>
    </source>
</evidence>
<proteinExistence type="predicted"/>
<dbReference type="Proteomes" id="UP000673691">
    <property type="component" value="Unassembled WGS sequence"/>
</dbReference>
<evidence type="ECO:0000259" key="7">
    <source>
        <dbReference type="Pfam" id="PF01490"/>
    </source>
</evidence>
<dbReference type="GO" id="GO:0016020">
    <property type="term" value="C:membrane"/>
    <property type="evidence" value="ECO:0007669"/>
    <property type="project" value="UniProtKB-SubCell"/>
</dbReference>
<organism evidence="8 9">
    <name type="scientific">Olpidium bornovanus</name>
    <dbReference type="NCBI Taxonomy" id="278681"/>
    <lineage>
        <taxon>Eukaryota</taxon>
        <taxon>Fungi</taxon>
        <taxon>Fungi incertae sedis</taxon>
        <taxon>Olpidiomycota</taxon>
        <taxon>Olpidiomycotina</taxon>
        <taxon>Olpidiomycetes</taxon>
        <taxon>Olpidiales</taxon>
        <taxon>Olpidiaceae</taxon>
        <taxon>Olpidium</taxon>
    </lineage>
</organism>
<keyword evidence="6" id="KW-0732">Signal</keyword>
<evidence type="ECO:0000256" key="2">
    <source>
        <dbReference type="ARBA" id="ARBA00022692"/>
    </source>
</evidence>
<feature type="signal peptide" evidence="6">
    <location>
        <begin position="1"/>
        <end position="25"/>
    </location>
</feature>
<feature type="transmembrane region" description="Helical" evidence="5">
    <location>
        <begin position="179"/>
        <end position="201"/>
    </location>
</feature>
<evidence type="ECO:0000256" key="5">
    <source>
        <dbReference type="SAM" id="Phobius"/>
    </source>
</evidence>
<dbReference type="EMBL" id="JAEFCI010000205">
    <property type="protein sequence ID" value="KAG5463707.1"/>
    <property type="molecule type" value="Genomic_DNA"/>
</dbReference>
<reference evidence="8 9" key="1">
    <citation type="journal article" name="Sci. Rep.">
        <title>Genome-scale phylogenetic analyses confirm Olpidium as the closest living zoosporic fungus to the non-flagellated, terrestrial fungi.</title>
        <authorList>
            <person name="Chang Y."/>
            <person name="Rochon D."/>
            <person name="Sekimoto S."/>
            <person name="Wang Y."/>
            <person name="Chovatia M."/>
            <person name="Sandor L."/>
            <person name="Salamov A."/>
            <person name="Grigoriev I.V."/>
            <person name="Stajich J.E."/>
            <person name="Spatafora J.W."/>
        </authorList>
    </citation>
    <scope>NUCLEOTIDE SEQUENCE [LARGE SCALE GENOMIC DNA]</scope>
    <source>
        <strain evidence="8">S191</strain>
    </source>
</reference>
<evidence type="ECO:0000313" key="8">
    <source>
        <dbReference type="EMBL" id="KAG5463707.1"/>
    </source>
</evidence>
<keyword evidence="3 5" id="KW-1133">Transmembrane helix</keyword>
<evidence type="ECO:0000256" key="6">
    <source>
        <dbReference type="SAM" id="SignalP"/>
    </source>
</evidence>
<evidence type="ECO:0000256" key="4">
    <source>
        <dbReference type="ARBA" id="ARBA00023136"/>
    </source>
</evidence>
<feature type="chain" id="PRO_5034054010" description="Amino acid transporter transmembrane domain-containing protein" evidence="6">
    <location>
        <begin position="26"/>
        <end position="215"/>
    </location>
</feature>
<keyword evidence="2 5" id="KW-0812">Transmembrane</keyword>
<dbReference type="InterPro" id="IPR013057">
    <property type="entry name" value="AA_transpt_TM"/>
</dbReference>
<feature type="transmembrane region" description="Helical" evidence="5">
    <location>
        <begin position="119"/>
        <end position="137"/>
    </location>
</feature>
<evidence type="ECO:0000256" key="3">
    <source>
        <dbReference type="ARBA" id="ARBA00022989"/>
    </source>
</evidence>
<comment type="caution">
    <text evidence="8">The sequence shown here is derived from an EMBL/GenBank/DDBJ whole genome shotgun (WGS) entry which is preliminary data.</text>
</comment>
<dbReference type="OrthoDB" id="1684102at2759"/>
<protein>
    <recommendedName>
        <fullName evidence="7">Amino acid transporter transmembrane domain-containing protein</fullName>
    </recommendedName>
</protein>
<sequence length="215" mass="23520">MLCVVMRWRFFFLFSFFFFFGRARAPNPHLPLLAFEGDIPSGLNFFLRRKPLFGNPKKQAIRIMETPIFAPRDSVAAAEKVNSIPAAAPPSKRIAAALSSSSGVRGSGRASGKVKWLKNSFRLLVCLATVAVALAGSTDFEKFVNLVGAFACVPLMFIYPAAFHYAAVATTRRHKFMDLALIVVGFISMVFVSAVTIDLWIKESGSSGEHHGIAT</sequence>